<gene>
    <name evidence="3" type="ORF">MYCFIDRAFT_174443</name>
</gene>
<proteinExistence type="predicted"/>
<feature type="transmembrane region" description="Helical" evidence="2">
    <location>
        <begin position="153"/>
        <end position="172"/>
    </location>
</feature>
<organism evidence="3 4">
    <name type="scientific">Pseudocercospora fijiensis (strain CIRAD86)</name>
    <name type="common">Black leaf streak disease fungus</name>
    <name type="synonym">Mycosphaerella fijiensis</name>
    <dbReference type="NCBI Taxonomy" id="383855"/>
    <lineage>
        <taxon>Eukaryota</taxon>
        <taxon>Fungi</taxon>
        <taxon>Dikarya</taxon>
        <taxon>Ascomycota</taxon>
        <taxon>Pezizomycotina</taxon>
        <taxon>Dothideomycetes</taxon>
        <taxon>Dothideomycetidae</taxon>
        <taxon>Mycosphaerellales</taxon>
        <taxon>Mycosphaerellaceae</taxon>
        <taxon>Pseudocercospora</taxon>
    </lineage>
</organism>
<evidence type="ECO:0000256" key="2">
    <source>
        <dbReference type="SAM" id="Phobius"/>
    </source>
</evidence>
<dbReference type="GeneID" id="19333185"/>
<keyword evidence="2" id="KW-0472">Membrane</keyword>
<sequence length="238" mass="26385">MPVAVGRARGRMTGAHAGNTVVELPVDLVTVEEVVQNAVCPMPAHTGVTVRGNVADLSSAVQPFIPYLARLGSCAVYHATYWLLRSTAEMHRLSSAQPSYTPGWYMFDDSGTYILDHTEFQLASQAEVSKALEEKLRQRSDWRMCQRPTPDRFRSSLMLMLMFMLLFVLRLARLRGELIGCSAASLDPASLNTHWVLRGNVEVRRNVSIMCRTRKVGARSGPTRKCCGPLSRSKTGSL</sequence>
<dbReference type="AlphaFoldDB" id="M2ZVA2"/>
<dbReference type="Proteomes" id="UP000016932">
    <property type="component" value="Unassembled WGS sequence"/>
</dbReference>
<dbReference type="RefSeq" id="XP_007926313.1">
    <property type="nucleotide sequence ID" value="XM_007928122.1"/>
</dbReference>
<reference evidence="3 4" key="1">
    <citation type="journal article" date="2012" name="PLoS Pathog.">
        <title>Diverse lifestyles and strategies of plant pathogenesis encoded in the genomes of eighteen Dothideomycetes fungi.</title>
        <authorList>
            <person name="Ohm R.A."/>
            <person name="Feau N."/>
            <person name="Henrissat B."/>
            <person name="Schoch C.L."/>
            <person name="Horwitz B.A."/>
            <person name="Barry K.W."/>
            <person name="Condon B.J."/>
            <person name="Copeland A.C."/>
            <person name="Dhillon B."/>
            <person name="Glaser F."/>
            <person name="Hesse C.N."/>
            <person name="Kosti I."/>
            <person name="LaButti K."/>
            <person name="Lindquist E.A."/>
            <person name="Lucas S."/>
            <person name="Salamov A.A."/>
            <person name="Bradshaw R.E."/>
            <person name="Ciuffetti L."/>
            <person name="Hamelin R.C."/>
            <person name="Kema G.H.J."/>
            <person name="Lawrence C."/>
            <person name="Scott J.A."/>
            <person name="Spatafora J.W."/>
            <person name="Turgeon B.G."/>
            <person name="de Wit P.J.G.M."/>
            <person name="Zhong S."/>
            <person name="Goodwin S.B."/>
            <person name="Grigoriev I.V."/>
        </authorList>
    </citation>
    <scope>NUCLEOTIDE SEQUENCE [LARGE SCALE GENOMIC DNA]</scope>
    <source>
        <strain evidence="3 4">CIRAD86</strain>
    </source>
</reference>
<name>M2ZVA2_PSEFD</name>
<evidence type="ECO:0000256" key="1">
    <source>
        <dbReference type="SAM" id="MobiDB-lite"/>
    </source>
</evidence>
<keyword evidence="2" id="KW-0812">Transmembrane</keyword>
<protein>
    <submittedName>
        <fullName evidence="3">Uncharacterized protein</fullName>
    </submittedName>
</protein>
<dbReference type="VEuPathDB" id="FungiDB:MYCFIDRAFT_174443"/>
<dbReference type="HOGENOM" id="CLU_1166282_0_0_1"/>
<keyword evidence="4" id="KW-1185">Reference proteome</keyword>
<evidence type="ECO:0000313" key="4">
    <source>
        <dbReference type="Proteomes" id="UP000016932"/>
    </source>
</evidence>
<keyword evidence="2" id="KW-1133">Transmembrane helix</keyword>
<dbReference type="EMBL" id="KB446558">
    <property type="protein sequence ID" value="EME82934.1"/>
    <property type="molecule type" value="Genomic_DNA"/>
</dbReference>
<feature type="region of interest" description="Disordered" evidence="1">
    <location>
        <begin position="219"/>
        <end position="238"/>
    </location>
</feature>
<evidence type="ECO:0000313" key="3">
    <source>
        <dbReference type="EMBL" id="EME82934.1"/>
    </source>
</evidence>
<dbReference type="KEGG" id="pfj:MYCFIDRAFT_174443"/>
<accession>M2ZVA2</accession>